<dbReference type="KEGG" id="dtn:DTL3_1635"/>
<keyword evidence="9 15" id="KW-0479">Metal-binding</keyword>
<evidence type="ECO:0000256" key="12">
    <source>
        <dbReference type="ARBA" id="ARBA00022842"/>
    </source>
</evidence>
<dbReference type="UniPathway" id="UPA00591">
    <property type="reaction ID" value="UER00648"/>
</dbReference>
<dbReference type="OrthoDB" id="9802824at2"/>
<dbReference type="InterPro" id="IPR029057">
    <property type="entry name" value="PRTase-like"/>
</dbReference>
<evidence type="ECO:0000256" key="8">
    <source>
        <dbReference type="ARBA" id="ARBA00022679"/>
    </source>
</evidence>
<comment type="catalytic activity">
    <reaction evidence="14">
        <text>IMP + diphosphate = hypoxanthine + 5-phospho-alpha-D-ribose 1-diphosphate</text>
        <dbReference type="Rhea" id="RHEA:17973"/>
        <dbReference type="ChEBI" id="CHEBI:17368"/>
        <dbReference type="ChEBI" id="CHEBI:33019"/>
        <dbReference type="ChEBI" id="CHEBI:58017"/>
        <dbReference type="ChEBI" id="CHEBI:58053"/>
        <dbReference type="EC" id="2.4.2.8"/>
    </reaction>
    <physiologicalReaction direction="right-to-left" evidence="14">
        <dbReference type="Rhea" id="RHEA:17975"/>
    </physiologicalReaction>
</comment>
<dbReference type="GO" id="GO:0046100">
    <property type="term" value="P:hypoxanthine metabolic process"/>
    <property type="evidence" value="ECO:0007669"/>
    <property type="project" value="TreeGrafter"/>
</dbReference>
<keyword evidence="10 15" id="KW-0660">Purine salvage</keyword>
<feature type="domain" description="Phosphoribosyltransferase" evidence="16">
    <location>
        <begin position="12"/>
        <end position="156"/>
    </location>
</feature>
<dbReference type="PANTHER" id="PTHR43340:SF1">
    <property type="entry name" value="HYPOXANTHINE PHOSPHORIBOSYLTRANSFERASE"/>
    <property type="match status" value="1"/>
</dbReference>
<keyword evidence="11 15" id="KW-0547">Nucleotide-binding</keyword>
<evidence type="ECO:0000256" key="9">
    <source>
        <dbReference type="ARBA" id="ARBA00022723"/>
    </source>
</evidence>
<dbReference type="Pfam" id="PF00156">
    <property type="entry name" value="Pribosyltran"/>
    <property type="match status" value="1"/>
</dbReference>
<dbReference type="InterPro" id="IPR050408">
    <property type="entry name" value="HGPRT"/>
</dbReference>
<dbReference type="GO" id="GO:0000166">
    <property type="term" value="F:nucleotide binding"/>
    <property type="evidence" value="ECO:0007669"/>
    <property type="project" value="UniProtKB-KW"/>
</dbReference>
<dbReference type="EMBL" id="LN824141">
    <property type="protein sequence ID" value="CEP78924.1"/>
    <property type="molecule type" value="Genomic_DNA"/>
</dbReference>
<dbReference type="SUPFAM" id="SSF53271">
    <property type="entry name" value="PRTase-like"/>
    <property type="match status" value="1"/>
</dbReference>
<evidence type="ECO:0000313" key="18">
    <source>
        <dbReference type="Proteomes" id="UP000032809"/>
    </source>
</evidence>
<dbReference type="EC" id="2.4.2.8" evidence="5 15"/>
<evidence type="ECO:0000256" key="11">
    <source>
        <dbReference type="ARBA" id="ARBA00022741"/>
    </source>
</evidence>
<comment type="subcellular location">
    <subcellularLocation>
        <location evidence="2 15">Cytoplasm</location>
    </subcellularLocation>
</comment>
<dbReference type="GO" id="GO:0000287">
    <property type="term" value="F:magnesium ion binding"/>
    <property type="evidence" value="ECO:0007669"/>
    <property type="project" value="TreeGrafter"/>
</dbReference>
<keyword evidence="8 15" id="KW-0808">Transferase</keyword>
<dbReference type="GO" id="GO:0004422">
    <property type="term" value="F:hypoxanthine phosphoribosyltransferase activity"/>
    <property type="evidence" value="ECO:0007669"/>
    <property type="project" value="InterPro"/>
</dbReference>
<dbReference type="InterPro" id="IPR005904">
    <property type="entry name" value="Hxn_phspho_trans"/>
</dbReference>
<dbReference type="Gene3D" id="3.40.50.2020">
    <property type="match status" value="1"/>
</dbReference>
<dbReference type="NCBIfam" id="TIGR01203">
    <property type="entry name" value="HGPRTase"/>
    <property type="match status" value="1"/>
</dbReference>
<dbReference type="CDD" id="cd06223">
    <property type="entry name" value="PRTases_typeI"/>
    <property type="match status" value="1"/>
</dbReference>
<dbReference type="PANTHER" id="PTHR43340">
    <property type="entry name" value="HYPOXANTHINE-GUANINE PHOSPHORIBOSYLTRANSFERASE"/>
    <property type="match status" value="1"/>
</dbReference>
<dbReference type="GO" id="GO:0006166">
    <property type="term" value="P:purine ribonucleoside salvage"/>
    <property type="evidence" value="ECO:0007669"/>
    <property type="project" value="UniProtKB-KW"/>
</dbReference>
<dbReference type="STRING" id="1006576.DTL3_1635"/>
<sequence>MAIHVLIEEDKIQKKVREIGKNITDYYKDKTDEIIAVCVLKGSVNYFSDLVKNIDLDVIYNFIQVSSYSGEITTGVVKVKSWLDEPLENKHVLIVEDIIDTGNTLKYIIKYLQRQNPLSIEVTSIVVKKAHEHGIDVKFPGFSIEDKFVVGYGLDYEEKYRNLPYIGYII</sequence>
<dbReference type="InterPro" id="IPR000836">
    <property type="entry name" value="PRTase_dom"/>
</dbReference>
<evidence type="ECO:0000256" key="1">
    <source>
        <dbReference type="ARBA" id="ARBA00001946"/>
    </source>
</evidence>
<evidence type="ECO:0000256" key="5">
    <source>
        <dbReference type="ARBA" id="ARBA00011895"/>
    </source>
</evidence>
<dbReference type="GO" id="GO:0005829">
    <property type="term" value="C:cytosol"/>
    <property type="evidence" value="ECO:0007669"/>
    <property type="project" value="TreeGrafter"/>
</dbReference>
<proteinExistence type="inferred from homology"/>
<keyword evidence="12 15" id="KW-0460">Magnesium</keyword>
<evidence type="ECO:0000259" key="16">
    <source>
        <dbReference type="Pfam" id="PF00156"/>
    </source>
</evidence>
<evidence type="ECO:0000256" key="4">
    <source>
        <dbReference type="ARBA" id="ARBA00008391"/>
    </source>
</evidence>
<evidence type="ECO:0000256" key="14">
    <source>
        <dbReference type="ARBA" id="ARBA00049402"/>
    </source>
</evidence>
<gene>
    <name evidence="17" type="primary">hpt</name>
    <name evidence="17" type="ORF">DTL3_1635</name>
</gene>
<comment type="cofactor">
    <cofactor evidence="1 15">
        <name>Mg(2+)</name>
        <dbReference type="ChEBI" id="CHEBI:18420"/>
    </cofactor>
</comment>
<evidence type="ECO:0000256" key="2">
    <source>
        <dbReference type="ARBA" id="ARBA00004496"/>
    </source>
</evidence>
<dbReference type="Proteomes" id="UP000032809">
    <property type="component" value="Chromosome I"/>
</dbReference>
<dbReference type="GO" id="GO:0032264">
    <property type="term" value="P:IMP salvage"/>
    <property type="evidence" value="ECO:0007669"/>
    <property type="project" value="UniProtKB-UniPathway"/>
</dbReference>
<evidence type="ECO:0000313" key="17">
    <source>
        <dbReference type="EMBL" id="CEP78924.1"/>
    </source>
</evidence>
<dbReference type="GO" id="GO:0006178">
    <property type="term" value="P:guanine salvage"/>
    <property type="evidence" value="ECO:0007669"/>
    <property type="project" value="TreeGrafter"/>
</dbReference>
<keyword evidence="7 15" id="KW-0328">Glycosyltransferase</keyword>
<evidence type="ECO:0000256" key="6">
    <source>
        <dbReference type="ARBA" id="ARBA00022490"/>
    </source>
</evidence>
<dbReference type="PATRIC" id="fig|1006576.9.peg.1630"/>
<comment type="similarity">
    <text evidence="4 15">Belongs to the purine/pyrimidine phosphoribosyltransferase family.</text>
</comment>
<dbReference type="GO" id="GO:0052657">
    <property type="term" value="F:guanine phosphoribosyltransferase activity"/>
    <property type="evidence" value="ECO:0007669"/>
    <property type="project" value="RHEA"/>
</dbReference>
<evidence type="ECO:0000256" key="7">
    <source>
        <dbReference type="ARBA" id="ARBA00022676"/>
    </source>
</evidence>
<keyword evidence="18" id="KW-1185">Reference proteome</keyword>
<reference evidence="18" key="1">
    <citation type="submission" date="2014-11" db="EMBL/GenBank/DDBJ databases">
        <authorList>
            <person name="Wibberg D."/>
        </authorList>
    </citation>
    <scope>NUCLEOTIDE SEQUENCE [LARGE SCALE GENOMIC DNA]</scope>
    <source>
        <strain evidence="18">L3</strain>
    </source>
</reference>
<comment type="pathway">
    <text evidence="3 15">Purine metabolism; IMP biosynthesis via salvage pathway; IMP from hypoxanthine: step 1/1.</text>
</comment>
<evidence type="ECO:0000256" key="10">
    <source>
        <dbReference type="ARBA" id="ARBA00022726"/>
    </source>
</evidence>
<comment type="catalytic activity">
    <reaction evidence="13">
        <text>GMP + diphosphate = guanine + 5-phospho-alpha-D-ribose 1-diphosphate</text>
        <dbReference type="Rhea" id="RHEA:25424"/>
        <dbReference type="ChEBI" id="CHEBI:16235"/>
        <dbReference type="ChEBI" id="CHEBI:33019"/>
        <dbReference type="ChEBI" id="CHEBI:58017"/>
        <dbReference type="ChEBI" id="CHEBI:58115"/>
        <dbReference type="EC" id="2.4.2.8"/>
    </reaction>
    <physiologicalReaction direction="right-to-left" evidence="13">
        <dbReference type="Rhea" id="RHEA:25426"/>
    </physiologicalReaction>
</comment>
<evidence type="ECO:0000256" key="13">
    <source>
        <dbReference type="ARBA" id="ARBA00048811"/>
    </source>
</evidence>
<dbReference type="RefSeq" id="WP_045088280.1">
    <property type="nucleotide sequence ID" value="NZ_LN824141.1"/>
</dbReference>
<evidence type="ECO:0000256" key="3">
    <source>
        <dbReference type="ARBA" id="ARBA00004669"/>
    </source>
</evidence>
<protein>
    <recommendedName>
        <fullName evidence="5 15">Hypoxanthine phosphoribosyltransferase</fullName>
        <ecNumber evidence="5 15">2.4.2.8</ecNumber>
    </recommendedName>
</protein>
<name>A0A0C7P528_DEFTU</name>
<dbReference type="HOGENOM" id="CLU_073615_0_1_0"/>
<organism evidence="17 18">
    <name type="scientific">Defluviitoga tunisiensis</name>
    <dbReference type="NCBI Taxonomy" id="1006576"/>
    <lineage>
        <taxon>Bacteria</taxon>
        <taxon>Thermotogati</taxon>
        <taxon>Thermotogota</taxon>
        <taxon>Thermotogae</taxon>
        <taxon>Petrotogales</taxon>
        <taxon>Petrotogaceae</taxon>
        <taxon>Defluviitoga</taxon>
    </lineage>
</organism>
<dbReference type="GO" id="GO:0032263">
    <property type="term" value="P:GMP salvage"/>
    <property type="evidence" value="ECO:0007669"/>
    <property type="project" value="TreeGrafter"/>
</dbReference>
<dbReference type="AlphaFoldDB" id="A0A0C7P528"/>
<evidence type="ECO:0000256" key="15">
    <source>
        <dbReference type="RuleBase" id="RU364099"/>
    </source>
</evidence>
<keyword evidence="6 15" id="KW-0963">Cytoplasm</keyword>
<accession>A0A0C7P528</accession>